<accession>A0A9Q4P575</accession>
<name>A0A9Q4P575_BACFG</name>
<dbReference type="AlphaFoldDB" id="A0A9Q4P575"/>
<proteinExistence type="predicted"/>
<evidence type="ECO:0000313" key="2">
    <source>
        <dbReference type="Proteomes" id="UP001079672"/>
    </source>
</evidence>
<gene>
    <name evidence="1" type="ORF">O1433_12180</name>
</gene>
<comment type="caution">
    <text evidence="1">The sequence shown here is derived from an EMBL/GenBank/DDBJ whole genome shotgun (WGS) entry which is preliminary data.</text>
</comment>
<protein>
    <submittedName>
        <fullName evidence="1">Phage tail protein</fullName>
    </submittedName>
</protein>
<dbReference type="EMBL" id="JAPTZU010000006">
    <property type="protein sequence ID" value="MCZ2688255.1"/>
    <property type="molecule type" value="Genomic_DNA"/>
</dbReference>
<sequence length="169" mass="17965">MKRKTKILKTMATKLDSSKDIYRGELMLFIGDEPIAFASSCGLDVSTEEIDISNKMMGDWAGSLPGKKSFTLSSESLLTRKEGAMSFDTLLSKQIAGEVLDFFLGSPASADKDNFGGTFTKDTKQKNYTGKVIITSLSIKSDNGQIVSCSASFKGIGALAPVEPVGVGG</sequence>
<evidence type="ECO:0000313" key="1">
    <source>
        <dbReference type="EMBL" id="MCZ2688255.1"/>
    </source>
</evidence>
<reference evidence="1" key="1">
    <citation type="submission" date="2022-12" db="EMBL/GenBank/DDBJ databases">
        <title>Development of a Multilocus Sequence Typing Scheme for Bacteroides fragilis Based on Whole Genome Sequencing Data and Clinical Application.</title>
        <authorList>
            <person name="Nielsen F.D."/>
            <person name="Justesen U.S."/>
        </authorList>
    </citation>
    <scope>NUCLEOTIDE SEQUENCE</scope>
    <source>
        <strain evidence="1">BF_AM_ODE_DK_2015_4</strain>
    </source>
</reference>
<dbReference type="Proteomes" id="UP001079672">
    <property type="component" value="Unassembled WGS sequence"/>
</dbReference>
<organism evidence="1 2">
    <name type="scientific">Bacteroides fragilis</name>
    <dbReference type="NCBI Taxonomy" id="817"/>
    <lineage>
        <taxon>Bacteria</taxon>
        <taxon>Pseudomonadati</taxon>
        <taxon>Bacteroidota</taxon>
        <taxon>Bacteroidia</taxon>
        <taxon>Bacteroidales</taxon>
        <taxon>Bacteroidaceae</taxon>
        <taxon>Bacteroides</taxon>
    </lineage>
</organism>